<organism evidence="2 3">
    <name type="scientific">Monopterus albus</name>
    <name type="common">Swamp eel</name>
    <dbReference type="NCBI Taxonomy" id="43700"/>
    <lineage>
        <taxon>Eukaryota</taxon>
        <taxon>Metazoa</taxon>
        <taxon>Chordata</taxon>
        <taxon>Craniata</taxon>
        <taxon>Vertebrata</taxon>
        <taxon>Euteleostomi</taxon>
        <taxon>Actinopterygii</taxon>
        <taxon>Neopterygii</taxon>
        <taxon>Teleostei</taxon>
        <taxon>Neoteleostei</taxon>
        <taxon>Acanthomorphata</taxon>
        <taxon>Anabantaria</taxon>
        <taxon>Synbranchiformes</taxon>
        <taxon>Synbranchidae</taxon>
        <taxon>Monopterus</taxon>
    </lineage>
</organism>
<sequence>MSTPSVLTDIKKLKVAELRLRLKEAGLDTRGLKAELVDRLWSALETGQRGK</sequence>
<reference evidence="2" key="2">
    <citation type="submission" date="2025-09" db="UniProtKB">
        <authorList>
            <consortium name="Ensembl"/>
        </authorList>
    </citation>
    <scope>IDENTIFICATION</scope>
</reference>
<dbReference type="AlphaFoldDB" id="A0A3Q3J7F9"/>
<protein>
    <recommendedName>
        <fullName evidence="1">SAP domain-containing protein</fullName>
    </recommendedName>
</protein>
<accession>A0A3Q3J7F9</accession>
<evidence type="ECO:0000259" key="1">
    <source>
        <dbReference type="PROSITE" id="PS50800"/>
    </source>
</evidence>
<feature type="domain" description="SAP" evidence="1">
    <location>
        <begin position="10"/>
        <end position="44"/>
    </location>
</feature>
<name>A0A3Q3J7F9_MONAL</name>
<dbReference type="SMART" id="SM00513">
    <property type="entry name" value="SAP"/>
    <property type="match status" value="1"/>
</dbReference>
<evidence type="ECO:0000313" key="2">
    <source>
        <dbReference type="Ensembl" id="ENSMALP00000009302.1"/>
    </source>
</evidence>
<dbReference type="Proteomes" id="UP000261600">
    <property type="component" value="Unplaced"/>
</dbReference>
<dbReference type="Ensembl" id="ENSMALT00000009496.1">
    <property type="protein sequence ID" value="ENSMALP00000009302.1"/>
    <property type="gene ID" value="ENSMALG00000006627.1"/>
</dbReference>
<keyword evidence="3" id="KW-1185">Reference proteome</keyword>
<dbReference type="SUPFAM" id="SSF68906">
    <property type="entry name" value="SAP domain"/>
    <property type="match status" value="1"/>
</dbReference>
<proteinExistence type="predicted"/>
<reference evidence="2" key="1">
    <citation type="submission" date="2025-08" db="UniProtKB">
        <authorList>
            <consortium name="Ensembl"/>
        </authorList>
    </citation>
    <scope>IDENTIFICATION</scope>
</reference>
<dbReference type="PROSITE" id="PS50800">
    <property type="entry name" value="SAP"/>
    <property type="match status" value="1"/>
</dbReference>
<dbReference type="InterPro" id="IPR003034">
    <property type="entry name" value="SAP_dom"/>
</dbReference>
<dbReference type="Pfam" id="PF02037">
    <property type="entry name" value="SAP"/>
    <property type="match status" value="1"/>
</dbReference>
<dbReference type="Gene3D" id="1.10.720.30">
    <property type="entry name" value="SAP domain"/>
    <property type="match status" value="1"/>
</dbReference>
<evidence type="ECO:0000313" key="3">
    <source>
        <dbReference type="Proteomes" id="UP000261600"/>
    </source>
</evidence>
<dbReference type="InterPro" id="IPR036361">
    <property type="entry name" value="SAP_dom_sf"/>
</dbReference>
<dbReference type="STRING" id="43700.ENSMALP00000009302"/>